<comment type="subcellular location">
    <subcellularLocation>
        <location evidence="1">Cell membrane</location>
        <topology evidence="1">Lipid-anchor</topology>
    </subcellularLocation>
</comment>
<dbReference type="AlphaFoldDB" id="A0A927RCK0"/>
<accession>A0A927RCK0</accession>
<dbReference type="Pfam" id="PF00496">
    <property type="entry name" value="SBP_bac_5"/>
    <property type="match status" value="1"/>
</dbReference>
<dbReference type="RefSeq" id="WP_192751175.1">
    <property type="nucleotide sequence ID" value="NZ_BAABJL010000175.1"/>
</dbReference>
<sequence>MAPQTNGRPRRRDVLTAGMGLAGGYALTACSFLDTKPTDAATPRRTATAKGAEAPMLKERVDAGALPPVGERLPQDRMVVKPNERAGSYGGTWHSVLEGSPTGDFGELPTTVGYEGLTRWNPEFTEVIPNVALRFEVGDDGKTITLTLRRGMKWSDGQPFTADDILFAYNDVSLNTELSPVPPGFAVSGGRPASLEKVDDHTVRFRFTVANGLFLQYLATPSALNLAERPSHYLRQFHKAYNKDVEQAAKRERFSSWIDYFFAKADQWQNTELPTVHAWVPKNPASTGQRMTFERNAYYWKVDPDGSQLPYLDQVAFEHVNNHQLSLLKAGNGEMDFEARRFYRDYAQKPVLARNREKGGFDFVDLRSMYAVSVGLYLNLNHKDPVKREIFTNKNFRIGLSHAINRPEIIKTVFQGQGVPHQVAPLPDSPYYDEQMATQYTAYDVAEADSYLDRAGYAERDGAGMRLGPDGKKIAFAVDVPSDREDYVGTVDLIRGYLREVGIDMQIKSQSVSLIYERIEANAHDAVSRTAEGGGGILPHLRTDFWFASESEARNYAPLWSAWYTSGGKSGERPPPQVVRQMDIYQQRVRPAVEEDARVAAMREILAITKDLFHCIGICRATNSFGIKRKDFHNVPQGFPIDWFYPCPAPTNPEQYYSTADR</sequence>
<feature type="domain" description="Solute-binding protein family 5" evidence="2">
    <location>
        <begin position="126"/>
        <end position="528"/>
    </location>
</feature>
<dbReference type="GO" id="GO:0015833">
    <property type="term" value="P:peptide transport"/>
    <property type="evidence" value="ECO:0007669"/>
    <property type="project" value="TreeGrafter"/>
</dbReference>
<dbReference type="Gene3D" id="3.10.105.10">
    <property type="entry name" value="Dipeptide-binding Protein, Domain 3"/>
    <property type="match status" value="1"/>
</dbReference>
<organism evidence="3 4">
    <name type="scientific">Actinopolymorpha pittospori</name>
    <dbReference type="NCBI Taxonomy" id="648752"/>
    <lineage>
        <taxon>Bacteria</taxon>
        <taxon>Bacillati</taxon>
        <taxon>Actinomycetota</taxon>
        <taxon>Actinomycetes</taxon>
        <taxon>Propionibacteriales</taxon>
        <taxon>Actinopolymorphaceae</taxon>
        <taxon>Actinopolymorpha</taxon>
    </lineage>
</organism>
<dbReference type="GO" id="GO:1904680">
    <property type="term" value="F:peptide transmembrane transporter activity"/>
    <property type="evidence" value="ECO:0007669"/>
    <property type="project" value="TreeGrafter"/>
</dbReference>
<evidence type="ECO:0000313" key="4">
    <source>
        <dbReference type="Proteomes" id="UP000638648"/>
    </source>
</evidence>
<dbReference type="EMBL" id="JADBEM010000001">
    <property type="protein sequence ID" value="MBE1607185.1"/>
    <property type="molecule type" value="Genomic_DNA"/>
</dbReference>
<name>A0A927RCK0_9ACTN</name>
<dbReference type="PANTHER" id="PTHR30290:SF62">
    <property type="entry name" value="OLIGOPEPTIDE ABC TRANSPORTER, PERIPLASMIC OLIGOPEPTIDE-BINDING PROTEIN"/>
    <property type="match status" value="1"/>
</dbReference>
<dbReference type="CDD" id="cd08500">
    <property type="entry name" value="PBP2_NikA_DppA_OppA_like_4"/>
    <property type="match status" value="1"/>
</dbReference>
<dbReference type="InterPro" id="IPR039424">
    <property type="entry name" value="SBP_5"/>
</dbReference>
<dbReference type="PROSITE" id="PS01040">
    <property type="entry name" value="SBP_BACTERIAL_5"/>
    <property type="match status" value="1"/>
</dbReference>
<evidence type="ECO:0000256" key="1">
    <source>
        <dbReference type="ARBA" id="ARBA00004193"/>
    </source>
</evidence>
<reference evidence="3" key="1">
    <citation type="submission" date="2020-10" db="EMBL/GenBank/DDBJ databases">
        <title>Sequencing the genomes of 1000 actinobacteria strains.</title>
        <authorList>
            <person name="Klenk H.-P."/>
        </authorList>
    </citation>
    <scope>NUCLEOTIDE SEQUENCE</scope>
    <source>
        <strain evidence="3">DSM 45354</strain>
    </source>
</reference>
<dbReference type="GO" id="GO:0005886">
    <property type="term" value="C:plasma membrane"/>
    <property type="evidence" value="ECO:0007669"/>
    <property type="project" value="UniProtKB-SubCell"/>
</dbReference>
<keyword evidence="4" id="KW-1185">Reference proteome</keyword>
<evidence type="ECO:0000313" key="3">
    <source>
        <dbReference type="EMBL" id="MBE1607185.1"/>
    </source>
</evidence>
<protein>
    <submittedName>
        <fullName evidence="3">Peptide/nickel transport system substrate-binding protein</fullName>
    </submittedName>
</protein>
<dbReference type="InterPro" id="IPR000914">
    <property type="entry name" value="SBP_5_dom"/>
</dbReference>
<comment type="caution">
    <text evidence="3">The sequence shown here is derived from an EMBL/GenBank/DDBJ whole genome shotgun (WGS) entry which is preliminary data.</text>
</comment>
<gene>
    <name evidence="3" type="ORF">HEB94_004033</name>
</gene>
<dbReference type="PANTHER" id="PTHR30290">
    <property type="entry name" value="PERIPLASMIC BINDING COMPONENT OF ABC TRANSPORTER"/>
    <property type="match status" value="1"/>
</dbReference>
<proteinExistence type="predicted"/>
<evidence type="ECO:0000259" key="2">
    <source>
        <dbReference type="Pfam" id="PF00496"/>
    </source>
</evidence>
<dbReference type="SUPFAM" id="SSF53850">
    <property type="entry name" value="Periplasmic binding protein-like II"/>
    <property type="match status" value="1"/>
</dbReference>
<dbReference type="Proteomes" id="UP000638648">
    <property type="component" value="Unassembled WGS sequence"/>
</dbReference>
<dbReference type="InterPro" id="IPR023765">
    <property type="entry name" value="SBP_5_CS"/>
</dbReference>
<dbReference type="Gene3D" id="3.40.190.10">
    <property type="entry name" value="Periplasmic binding protein-like II"/>
    <property type="match status" value="1"/>
</dbReference>